<dbReference type="Proteomes" id="UP000694545">
    <property type="component" value="Unplaced"/>
</dbReference>
<name>A0A8D2LLT5_VARKO</name>
<reference evidence="15" key="2">
    <citation type="submission" date="2025-09" db="UniProtKB">
        <authorList>
            <consortium name="Ensembl"/>
        </authorList>
    </citation>
    <scope>IDENTIFICATION</scope>
</reference>
<dbReference type="CDD" id="cd11304">
    <property type="entry name" value="Cadherin_repeat"/>
    <property type="match status" value="6"/>
</dbReference>
<feature type="domain" description="Cadherin" evidence="14">
    <location>
        <begin position="2"/>
        <end position="80"/>
    </location>
</feature>
<dbReference type="PRINTS" id="PR00205">
    <property type="entry name" value="CADHERIN"/>
</dbReference>
<dbReference type="Gene3D" id="2.60.40.60">
    <property type="entry name" value="Cadherins"/>
    <property type="match status" value="6"/>
</dbReference>
<keyword evidence="5" id="KW-0677">Repeat</keyword>
<feature type="transmembrane region" description="Helical" evidence="13">
    <location>
        <begin position="638"/>
        <end position="664"/>
    </location>
</feature>
<dbReference type="FunFam" id="2.60.40.60:FF:000004">
    <property type="entry name" value="Protocadherin 1 gamma 2"/>
    <property type="match status" value="1"/>
</dbReference>
<keyword evidence="8 13" id="KW-1133">Transmembrane helix</keyword>
<keyword evidence="6 12" id="KW-0106">Calcium</keyword>
<comment type="subcellular location">
    <subcellularLocation>
        <location evidence="1">Cell membrane</location>
        <topology evidence="1">Single-pass type I membrane protein</topology>
    </subcellularLocation>
</comment>
<feature type="domain" description="Cadherin" evidence="14">
    <location>
        <begin position="190"/>
        <end position="297"/>
    </location>
</feature>
<evidence type="ECO:0000256" key="7">
    <source>
        <dbReference type="ARBA" id="ARBA00022889"/>
    </source>
</evidence>
<dbReference type="AlphaFoldDB" id="A0A8D2LLT5"/>
<dbReference type="SMART" id="SM00112">
    <property type="entry name" value="CA"/>
    <property type="match status" value="6"/>
</dbReference>
<dbReference type="InterPro" id="IPR002126">
    <property type="entry name" value="Cadherin-like_dom"/>
</dbReference>
<evidence type="ECO:0000313" key="16">
    <source>
        <dbReference type="Proteomes" id="UP000694545"/>
    </source>
</evidence>
<keyword evidence="3 13" id="KW-0812">Transmembrane</keyword>
<dbReference type="Ensembl" id="ENSVKKT00000023903.1">
    <property type="protein sequence ID" value="ENSVKKP00000023323.1"/>
    <property type="gene ID" value="ENSVKKG00000015457.1"/>
</dbReference>
<dbReference type="Pfam" id="PF08266">
    <property type="entry name" value="Cadherin_2"/>
    <property type="match status" value="1"/>
</dbReference>
<keyword evidence="4" id="KW-0732">Signal</keyword>
<protein>
    <recommendedName>
        <fullName evidence="11">Protocadherin gamma-C3</fullName>
    </recommendedName>
</protein>
<organism evidence="15 16">
    <name type="scientific">Varanus komodoensis</name>
    <name type="common">Komodo dragon</name>
    <dbReference type="NCBI Taxonomy" id="61221"/>
    <lineage>
        <taxon>Eukaryota</taxon>
        <taxon>Metazoa</taxon>
        <taxon>Chordata</taxon>
        <taxon>Craniata</taxon>
        <taxon>Vertebrata</taxon>
        <taxon>Euteleostomi</taxon>
        <taxon>Lepidosauria</taxon>
        <taxon>Squamata</taxon>
        <taxon>Bifurcata</taxon>
        <taxon>Unidentata</taxon>
        <taxon>Episquamata</taxon>
        <taxon>Toxicofera</taxon>
        <taxon>Anguimorpha</taxon>
        <taxon>Paleoanguimorpha</taxon>
        <taxon>Varanoidea</taxon>
        <taxon>Varanidae</taxon>
        <taxon>Varanus</taxon>
    </lineage>
</organism>
<feature type="domain" description="Cadherin" evidence="14">
    <location>
        <begin position="81"/>
        <end position="189"/>
    </location>
</feature>
<evidence type="ECO:0000256" key="9">
    <source>
        <dbReference type="ARBA" id="ARBA00023136"/>
    </source>
</evidence>
<dbReference type="PANTHER" id="PTHR24028">
    <property type="entry name" value="CADHERIN-87A"/>
    <property type="match status" value="1"/>
</dbReference>
<reference evidence="15" key="1">
    <citation type="submission" date="2025-08" db="UniProtKB">
        <authorList>
            <consortium name="Ensembl"/>
        </authorList>
    </citation>
    <scope>IDENTIFICATION</scope>
</reference>
<dbReference type="PROSITE" id="PS00232">
    <property type="entry name" value="CADHERIN_1"/>
    <property type="match status" value="5"/>
</dbReference>
<keyword evidence="16" id="KW-1185">Reference proteome</keyword>
<evidence type="ECO:0000259" key="14">
    <source>
        <dbReference type="PROSITE" id="PS50268"/>
    </source>
</evidence>
<keyword evidence="9 13" id="KW-0472">Membrane</keyword>
<dbReference type="PANTHER" id="PTHR24028:SF331">
    <property type="entry name" value="PROTOCADHERIN GAMMA SUBFAMILY C, 4"/>
    <property type="match status" value="1"/>
</dbReference>
<dbReference type="InterPro" id="IPR050174">
    <property type="entry name" value="Protocadherin/Cadherin-CA"/>
</dbReference>
<dbReference type="GO" id="GO:0007156">
    <property type="term" value="P:homophilic cell adhesion via plasma membrane adhesion molecules"/>
    <property type="evidence" value="ECO:0007669"/>
    <property type="project" value="InterPro"/>
</dbReference>
<dbReference type="Pfam" id="PF00028">
    <property type="entry name" value="Cadherin"/>
    <property type="match status" value="4"/>
</dbReference>
<keyword evidence="7" id="KW-0130">Cell adhesion</keyword>
<dbReference type="PROSITE" id="PS50268">
    <property type="entry name" value="CADHERIN_2"/>
    <property type="match status" value="6"/>
</dbReference>
<feature type="domain" description="Cadherin" evidence="14">
    <location>
        <begin position="533"/>
        <end position="638"/>
    </location>
</feature>
<dbReference type="FunFam" id="2.60.40.60:FF:000185">
    <property type="entry name" value="Protocadherin 2 alpha c"/>
    <property type="match status" value="1"/>
</dbReference>
<feature type="domain" description="Cadherin" evidence="14">
    <location>
        <begin position="298"/>
        <end position="402"/>
    </location>
</feature>
<dbReference type="FunFam" id="2.60.40.60:FF:000001">
    <property type="entry name" value="Protocadherin alpha 2"/>
    <property type="match status" value="1"/>
</dbReference>
<evidence type="ECO:0000256" key="2">
    <source>
        <dbReference type="ARBA" id="ARBA00022475"/>
    </source>
</evidence>
<accession>A0A8D2LLT5</accession>
<evidence type="ECO:0000256" key="3">
    <source>
        <dbReference type="ARBA" id="ARBA00022692"/>
    </source>
</evidence>
<keyword evidence="10" id="KW-0325">Glycoprotein</keyword>
<dbReference type="InterPro" id="IPR020894">
    <property type="entry name" value="Cadherin_CS"/>
</dbReference>
<sequence>MDVTKLAAANLQVLSDSDSQYFSVNVNTGIIIVNDRIDREQLCGQSLRCFLHLKLAIENPVEFYRIEVEILDINDNAPAFASSTITLQIFELAALGARFPIPHAWDPDVGTNTLQTYHLSANEHFNLNVKARTDGTKFPELVLERALDREQVAVHSLVLTAEDGGLAPKSSSIRIAVHILDANDNHPVFDRPTYYTRLVENSPPGTLVMKLNATDLDEGSNGQIQYSLSSHNSEALRRIFAIDGLTGEVRVQGSLDFEEASVYEIEVEAKDQGSPPMEEHCSVTVEVVDVNDNAPEVILTSFSSSMSEDAPPGSVVAVIHVKDRDSGDLGKVQCDLPRNLPFKLRKDFEHQYSLLTSEQLDRESAAGYNITIKATDSGVPQKSTQKNILIQVSDVNDNAPTFSIPSYTAHVEENASPGTLVFSLSASDPDVGVNSKLSYSIVESSTQGLPISSYFHINQENGSLYTSRVLDYEQEKVFQVAVEVKDAGFPPLSSTATLHLFVLDQNDNAPVIVHPQVPKGSSFHQSVLLPMDPGHLVTKVVAVDADSGHNAWLSYRLLQEPGEAAAFKVERHSGEIRVSRALREPGMSHRLVVEVQDNGVPSLSASLVLVISAEDSAAQDFSRSLDHLPRSPSRAPNLTLFLVISLVAISLVSCVMLASTLNFCGRPSPEGFIRYLEVAGAGAPHYKSCLSPMSEQGDFFFVKPFARSTTAEK</sequence>
<dbReference type="InterPro" id="IPR015919">
    <property type="entry name" value="Cadherin-like_sf"/>
</dbReference>
<evidence type="ECO:0000256" key="13">
    <source>
        <dbReference type="SAM" id="Phobius"/>
    </source>
</evidence>
<evidence type="ECO:0000256" key="11">
    <source>
        <dbReference type="ARBA" id="ARBA00074462"/>
    </source>
</evidence>
<evidence type="ECO:0000256" key="5">
    <source>
        <dbReference type="ARBA" id="ARBA00022737"/>
    </source>
</evidence>
<evidence type="ECO:0000256" key="12">
    <source>
        <dbReference type="PROSITE-ProRule" id="PRU00043"/>
    </source>
</evidence>
<evidence type="ECO:0000256" key="10">
    <source>
        <dbReference type="ARBA" id="ARBA00023180"/>
    </source>
</evidence>
<feature type="domain" description="Cadherin" evidence="14">
    <location>
        <begin position="403"/>
        <end position="512"/>
    </location>
</feature>
<dbReference type="SUPFAM" id="SSF49313">
    <property type="entry name" value="Cadherin-like"/>
    <property type="match status" value="6"/>
</dbReference>
<proteinExistence type="predicted"/>
<evidence type="ECO:0000256" key="4">
    <source>
        <dbReference type="ARBA" id="ARBA00022729"/>
    </source>
</evidence>
<dbReference type="InterPro" id="IPR013164">
    <property type="entry name" value="Cadherin_N"/>
</dbReference>
<dbReference type="GO" id="GO:0005509">
    <property type="term" value="F:calcium ion binding"/>
    <property type="evidence" value="ECO:0007669"/>
    <property type="project" value="UniProtKB-UniRule"/>
</dbReference>
<keyword evidence="2" id="KW-1003">Cell membrane</keyword>
<evidence type="ECO:0000256" key="1">
    <source>
        <dbReference type="ARBA" id="ARBA00004251"/>
    </source>
</evidence>
<dbReference type="FunFam" id="2.60.40.60:FF:000018">
    <property type="entry name" value="Protocadherin gamma c3"/>
    <property type="match status" value="1"/>
</dbReference>
<dbReference type="FunFam" id="2.60.40.60:FF:000002">
    <property type="entry name" value="Protocadherin alpha 2"/>
    <property type="match status" value="1"/>
</dbReference>
<evidence type="ECO:0000256" key="6">
    <source>
        <dbReference type="ARBA" id="ARBA00022837"/>
    </source>
</evidence>
<evidence type="ECO:0000313" key="15">
    <source>
        <dbReference type="Ensembl" id="ENSVKKP00000023323.1"/>
    </source>
</evidence>
<evidence type="ECO:0000256" key="8">
    <source>
        <dbReference type="ARBA" id="ARBA00022989"/>
    </source>
</evidence>
<dbReference type="GO" id="GO:0005886">
    <property type="term" value="C:plasma membrane"/>
    <property type="evidence" value="ECO:0007669"/>
    <property type="project" value="UniProtKB-SubCell"/>
</dbReference>